<protein>
    <submittedName>
        <fullName evidence="2">Uncharacterized protein</fullName>
    </submittedName>
</protein>
<dbReference type="AlphaFoldDB" id="A0AAW0UJ64"/>
<feature type="signal peptide" evidence="1">
    <location>
        <begin position="1"/>
        <end position="33"/>
    </location>
</feature>
<keyword evidence="1" id="KW-0732">Signal</keyword>
<accession>A0AAW0UJ64</accession>
<name>A0AAW0UJ64_SCYPA</name>
<sequence length="103" mass="11261">MILLSNLRARSVSGVMFASLLLLLLQSDNGVSGATCEANLECCRHPPWTPAFRECCSDGCCPDCDRVRRVPATKSYAMKKGCEAAFECCVYPYLHGRVGGLLR</sequence>
<proteinExistence type="predicted"/>
<dbReference type="EMBL" id="JARAKH010000011">
    <property type="protein sequence ID" value="KAK8399710.1"/>
    <property type="molecule type" value="Genomic_DNA"/>
</dbReference>
<comment type="caution">
    <text evidence="2">The sequence shown here is derived from an EMBL/GenBank/DDBJ whole genome shotgun (WGS) entry which is preliminary data.</text>
</comment>
<evidence type="ECO:0000313" key="3">
    <source>
        <dbReference type="Proteomes" id="UP001487740"/>
    </source>
</evidence>
<organism evidence="2 3">
    <name type="scientific">Scylla paramamosain</name>
    <name type="common">Mud crab</name>
    <dbReference type="NCBI Taxonomy" id="85552"/>
    <lineage>
        <taxon>Eukaryota</taxon>
        <taxon>Metazoa</taxon>
        <taxon>Ecdysozoa</taxon>
        <taxon>Arthropoda</taxon>
        <taxon>Crustacea</taxon>
        <taxon>Multicrustacea</taxon>
        <taxon>Malacostraca</taxon>
        <taxon>Eumalacostraca</taxon>
        <taxon>Eucarida</taxon>
        <taxon>Decapoda</taxon>
        <taxon>Pleocyemata</taxon>
        <taxon>Brachyura</taxon>
        <taxon>Eubrachyura</taxon>
        <taxon>Portunoidea</taxon>
        <taxon>Portunidae</taxon>
        <taxon>Portuninae</taxon>
        <taxon>Scylla</taxon>
    </lineage>
</organism>
<keyword evidence="3" id="KW-1185">Reference proteome</keyword>
<dbReference type="Proteomes" id="UP001487740">
    <property type="component" value="Unassembled WGS sequence"/>
</dbReference>
<gene>
    <name evidence="2" type="ORF">O3P69_003610</name>
</gene>
<evidence type="ECO:0000256" key="1">
    <source>
        <dbReference type="SAM" id="SignalP"/>
    </source>
</evidence>
<feature type="chain" id="PRO_5043710245" evidence="1">
    <location>
        <begin position="34"/>
        <end position="103"/>
    </location>
</feature>
<evidence type="ECO:0000313" key="2">
    <source>
        <dbReference type="EMBL" id="KAK8399710.1"/>
    </source>
</evidence>
<reference evidence="2 3" key="1">
    <citation type="submission" date="2023-03" db="EMBL/GenBank/DDBJ databases">
        <title>High-quality genome of Scylla paramamosain provides insights in environmental adaptation.</title>
        <authorList>
            <person name="Zhang L."/>
        </authorList>
    </citation>
    <scope>NUCLEOTIDE SEQUENCE [LARGE SCALE GENOMIC DNA]</scope>
    <source>
        <strain evidence="2">LZ_2023a</strain>
        <tissue evidence="2">Muscle</tissue>
    </source>
</reference>